<keyword evidence="3" id="KW-1185">Reference proteome</keyword>
<gene>
    <name evidence="2" type="ORF">PEDI_27600</name>
</gene>
<feature type="transmembrane region" description="Helical" evidence="1">
    <location>
        <begin position="35"/>
        <end position="53"/>
    </location>
</feature>
<proteinExistence type="predicted"/>
<feature type="transmembrane region" description="Helical" evidence="1">
    <location>
        <begin position="65"/>
        <end position="89"/>
    </location>
</feature>
<keyword evidence="1" id="KW-1133">Transmembrane helix</keyword>
<keyword evidence="1" id="KW-0472">Membrane</keyword>
<dbReference type="AlphaFoldDB" id="A0AAN4W085"/>
<dbReference type="Proteomes" id="UP001310022">
    <property type="component" value="Unassembled WGS sequence"/>
</dbReference>
<evidence type="ECO:0000313" key="2">
    <source>
        <dbReference type="EMBL" id="GJM62208.1"/>
    </source>
</evidence>
<comment type="caution">
    <text evidence="2">The sequence shown here is derived from an EMBL/GenBank/DDBJ whole genome shotgun (WGS) entry which is preliminary data.</text>
</comment>
<sequence length="129" mass="15339">MNRETEQASLKRLSIFSSIVALIFLLIKYLEVPYFYHRSLWIVAVMFSLNYVNIRVIYRLPEEDFIAGFFSSMVMRVFGCLAAVTYFVYVDRENAKSFMLSFGILYLSYLWFEIYSLLTTFRRISKNPN</sequence>
<feature type="transmembrane region" description="Helical" evidence="1">
    <location>
        <begin position="95"/>
        <end position="118"/>
    </location>
</feature>
<reference evidence="2 3" key="1">
    <citation type="submission" date="2021-12" db="EMBL/GenBank/DDBJ databases">
        <title>Genome sequencing of bacteria with rrn-lacking chromosome and rrn-plasmid.</title>
        <authorList>
            <person name="Anda M."/>
            <person name="Iwasaki W."/>
        </authorList>
    </citation>
    <scope>NUCLEOTIDE SEQUENCE [LARGE SCALE GENOMIC DNA]</scope>
    <source>
        <strain evidence="2 3">NBRC 15940</strain>
    </source>
</reference>
<protein>
    <submittedName>
        <fullName evidence="2">Uncharacterized protein</fullName>
    </submittedName>
</protein>
<accession>A0AAN4W085</accession>
<feature type="transmembrane region" description="Helical" evidence="1">
    <location>
        <begin position="12"/>
        <end position="29"/>
    </location>
</feature>
<name>A0AAN4W085_9BACT</name>
<evidence type="ECO:0000256" key="1">
    <source>
        <dbReference type="SAM" id="Phobius"/>
    </source>
</evidence>
<organism evidence="2 3">
    <name type="scientific">Persicobacter diffluens</name>
    <dbReference type="NCBI Taxonomy" id="981"/>
    <lineage>
        <taxon>Bacteria</taxon>
        <taxon>Pseudomonadati</taxon>
        <taxon>Bacteroidota</taxon>
        <taxon>Cytophagia</taxon>
        <taxon>Cytophagales</taxon>
        <taxon>Persicobacteraceae</taxon>
        <taxon>Persicobacter</taxon>
    </lineage>
</organism>
<evidence type="ECO:0000313" key="3">
    <source>
        <dbReference type="Proteomes" id="UP001310022"/>
    </source>
</evidence>
<dbReference type="EMBL" id="BQKE01000001">
    <property type="protein sequence ID" value="GJM62208.1"/>
    <property type="molecule type" value="Genomic_DNA"/>
</dbReference>
<dbReference type="RefSeq" id="WP_053406609.1">
    <property type="nucleotide sequence ID" value="NZ_BQKE01000001.1"/>
</dbReference>
<keyword evidence="1" id="KW-0812">Transmembrane</keyword>